<evidence type="ECO:0000256" key="1">
    <source>
        <dbReference type="ARBA" id="ARBA00022723"/>
    </source>
</evidence>
<feature type="domain" description="TRAFD1/XAF1 zinc finger" evidence="5">
    <location>
        <begin position="157"/>
        <end position="184"/>
    </location>
</feature>
<evidence type="ECO:0000313" key="7">
    <source>
        <dbReference type="Proteomes" id="UP001162164"/>
    </source>
</evidence>
<dbReference type="PANTHER" id="PTHR16295">
    <property type="entry name" value="TRAF-TYPE ZINC FINGER PROTEIN-RELATED"/>
    <property type="match status" value="1"/>
</dbReference>
<feature type="compositionally biased region" description="Basic and acidic residues" evidence="4">
    <location>
        <begin position="119"/>
        <end position="131"/>
    </location>
</feature>
<evidence type="ECO:0000256" key="2">
    <source>
        <dbReference type="ARBA" id="ARBA00022771"/>
    </source>
</evidence>
<keyword evidence="3" id="KW-0862">Zinc</keyword>
<proteinExistence type="predicted"/>
<dbReference type="InterPro" id="IPR049439">
    <property type="entry name" value="TRAFD1-XIAF1_Znf"/>
</dbReference>
<dbReference type="Proteomes" id="UP001162164">
    <property type="component" value="Unassembled WGS sequence"/>
</dbReference>
<dbReference type="Pfam" id="PF21366">
    <property type="entry name" value="TRAFD1-XIAF1_ZnF"/>
    <property type="match status" value="1"/>
</dbReference>
<keyword evidence="7" id="KW-1185">Reference proteome</keyword>
<accession>A0ABQ9JWZ5</accession>
<evidence type="ECO:0000256" key="3">
    <source>
        <dbReference type="ARBA" id="ARBA00022833"/>
    </source>
</evidence>
<evidence type="ECO:0000259" key="5">
    <source>
        <dbReference type="Pfam" id="PF21366"/>
    </source>
</evidence>
<gene>
    <name evidence="6" type="ORF">NQ317_008226</name>
</gene>
<dbReference type="PANTHER" id="PTHR16295:SF10">
    <property type="entry name" value="EXPRESSED PROTEIN"/>
    <property type="match status" value="1"/>
</dbReference>
<feature type="region of interest" description="Disordered" evidence="4">
    <location>
        <begin position="119"/>
        <end position="144"/>
    </location>
</feature>
<name>A0ABQ9JWZ5_9CUCU</name>
<protein>
    <recommendedName>
        <fullName evidence="5">TRAFD1/XAF1 zinc finger domain-containing protein</fullName>
    </recommendedName>
</protein>
<comment type="caution">
    <text evidence="6">The sequence shown here is derived from an EMBL/GenBank/DDBJ whole genome shotgun (WGS) entry which is preliminary data.</text>
</comment>
<dbReference type="InterPro" id="IPR051986">
    <property type="entry name" value="Innate_Immune_Apopt_Reg"/>
</dbReference>
<evidence type="ECO:0000313" key="6">
    <source>
        <dbReference type="EMBL" id="KAJ8981878.1"/>
    </source>
</evidence>
<feature type="compositionally biased region" description="Polar residues" evidence="4">
    <location>
        <begin position="23"/>
        <end position="36"/>
    </location>
</feature>
<feature type="region of interest" description="Disordered" evidence="4">
    <location>
        <begin position="190"/>
        <end position="212"/>
    </location>
</feature>
<feature type="region of interest" description="Disordered" evidence="4">
    <location>
        <begin position="17"/>
        <end position="41"/>
    </location>
</feature>
<sequence length="368" mass="41666">MLCTPCTAPGTLPCAESAKRQYQKPSSMNTARPANQRSRKNPCHYLLARKTIEDKKIEARKDRYMQKYDRLGIACEIPPSSYGRQSSYERTDIGSSYKLPTSYSTSSIRQNGVSSVLKEIKDSSTSKKEEQLGATSSIQEKKTEPKPSGLLACKYCDLELPKLDLEEHENYCGSRTDKCLECGELLKDEPGPRASWDSSTQRTTMTETTTRRRPQPFRSFVDFDYDPMPYLPSSYQAPGGGAKKKEGESYKEISRRLDCKTEYIRNLLHDSAGITVPLRRSGTAPRNHFNHNKGPAPQPPAYRRRNPPTELIIPCEFCGVPIPHEELIQHETGCRPDLARFNPRMKVTRTRRLFYSSSTQLPRSGIAL</sequence>
<organism evidence="6 7">
    <name type="scientific">Molorchus minor</name>
    <dbReference type="NCBI Taxonomy" id="1323400"/>
    <lineage>
        <taxon>Eukaryota</taxon>
        <taxon>Metazoa</taxon>
        <taxon>Ecdysozoa</taxon>
        <taxon>Arthropoda</taxon>
        <taxon>Hexapoda</taxon>
        <taxon>Insecta</taxon>
        <taxon>Pterygota</taxon>
        <taxon>Neoptera</taxon>
        <taxon>Endopterygota</taxon>
        <taxon>Coleoptera</taxon>
        <taxon>Polyphaga</taxon>
        <taxon>Cucujiformia</taxon>
        <taxon>Chrysomeloidea</taxon>
        <taxon>Cerambycidae</taxon>
        <taxon>Lamiinae</taxon>
        <taxon>Monochamini</taxon>
        <taxon>Molorchus</taxon>
    </lineage>
</organism>
<dbReference type="EMBL" id="JAPWTJ010000156">
    <property type="protein sequence ID" value="KAJ8981878.1"/>
    <property type="molecule type" value="Genomic_DNA"/>
</dbReference>
<reference evidence="6" key="1">
    <citation type="journal article" date="2023" name="Insect Mol. Biol.">
        <title>Genome sequencing provides insights into the evolution of gene families encoding plant cell wall-degrading enzymes in longhorned beetles.</title>
        <authorList>
            <person name="Shin N.R."/>
            <person name="Okamura Y."/>
            <person name="Kirsch R."/>
            <person name="Pauchet Y."/>
        </authorList>
    </citation>
    <scope>NUCLEOTIDE SEQUENCE</scope>
    <source>
        <strain evidence="6">MMC_N1</strain>
    </source>
</reference>
<keyword evidence="2" id="KW-0863">Zinc-finger</keyword>
<keyword evidence="1" id="KW-0479">Metal-binding</keyword>
<feature type="region of interest" description="Disordered" evidence="4">
    <location>
        <begin position="282"/>
        <end position="303"/>
    </location>
</feature>
<evidence type="ECO:0000256" key="4">
    <source>
        <dbReference type="SAM" id="MobiDB-lite"/>
    </source>
</evidence>